<dbReference type="Proteomes" id="UP001056120">
    <property type="component" value="Linkage Group LG27"/>
</dbReference>
<keyword evidence="2" id="KW-1185">Reference proteome</keyword>
<comment type="caution">
    <text evidence="1">The sequence shown here is derived from an EMBL/GenBank/DDBJ whole genome shotgun (WGS) entry which is preliminary data.</text>
</comment>
<reference evidence="2" key="1">
    <citation type="journal article" date="2022" name="Mol. Ecol. Resour.">
        <title>The genomes of chicory, endive, great burdock and yacon provide insights into Asteraceae palaeo-polyploidization history and plant inulin production.</title>
        <authorList>
            <person name="Fan W."/>
            <person name="Wang S."/>
            <person name="Wang H."/>
            <person name="Wang A."/>
            <person name="Jiang F."/>
            <person name="Liu H."/>
            <person name="Zhao H."/>
            <person name="Xu D."/>
            <person name="Zhang Y."/>
        </authorList>
    </citation>
    <scope>NUCLEOTIDE SEQUENCE [LARGE SCALE GENOMIC DNA]</scope>
    <source>
        <strain evidence="2">cv. Yunnan</strain>
    </source>
</reference>
<sequence length="574" mass="64866">MSSMGELNFFLGLQVKQVPNGIFISESKYVKSILERFKMADCSAARTPMQLLGHKCYTHPTYSWMGKDDVPKPVSALTTKEKQLFDREKKAMASISMSLPTEIYHSFKQFKSSKKLWDALQKRCECSLDVKKSRKELLKKQFLVFKHFQNESLDDLATRFYHLLSELSNALVVYETEEINDKFLESLPSKFDVYSVLIKENVKYKTMSLEDVLCKIQSHDLNMKKKETNMEHIQDPSMYFAKSSGKTGTGVAFFSGDTQDTSTEHGSGVPNQTGFSANTAPSSSGPHHMNQRVADDYLAMFSSFMASYENFIGDKIHDPDVIEEDFRQIDPVDLKEMNIQWNMAMLMRQAKNFFKKTGRKYIGSNSRSRMGFDKTKVRCYNCQEYGHFAKECVKPKVEFDSQKKPNTFQNNRTQSHGFSGSGNSYHASTSSALVTQNDENYDWGIHLEDLVGAVSQAFVAEIYSENPKESTDDDSSSDGESLQSADEDHDKVQNVDSDIAFASGVSEDDIVLTKRFSDGAEFEDIPIAKVFMADMSDPSKVKYSICNIYCHTPAGGGLNAGADTVVHKHMILYY</sequence>
<reference evidence="1 2" key="2">
    <citation type="journal article" date="2022" name="Mol. Ecol. Resour.">
        <title>The genomes of chicory, endive, great burdock and yacon provide insights into Asteraceae paleo-polyploidization history and plant inulin production.</title>
        <authorList>
            <person name="Fan W."/>
            <person name="Wang S."/>
            <person name="Wang H."/>
            <person name="Wang A."/>
            <person name="Jiang F."/>
            <person name="Liu H."/>
            <person name="Zhao H."/>
            <person name="Xu D."/>
            <person name="Zhang Y."/>
        </authorList>
    </citation>
    <scope>NUCLEOTIDE SEQUENCE [LARGE SCALE GENOMIC DNA]</scope>
    <source>
        <strain evidence="2">cv. Yunnan</strain>
        <tissue evidence="1">Leaves</tissue>
    </source>
</reference>
<organism evidence="1 2">
    <name type="scientific">Smallanthus sonchifolius</name>
    <dbReference type="NCBI Taxonomy" id="185202"/>
    <lineage>
        <taxon>Eukaryota</taxon>
        <taxon>Viridiplantae</taxon>
        <taxon>Streptophyta</taxon>
        <taxon>Embryophyta</taxon>
        <taxon>Tracheophyta</taxon>
        <taxon>Spermatophyta</taxon>
        <taxon>Magnoliopsida</taxon>
        <taxon>eudicotyledons</taxon>
        <taxon>Gunneridae</taxon>
        <taxon>Pentapetalae</taxon>
        <taxon>asterids</taxon>
        <taxon>campanulids</taxon>
        <taxon>Asterales</taxon>
        <taxon>Asteraceae</taxon>
        <taxon>Asteroideae</taxon>
        <taxon>Heliantheae alliance</taxon>
        <taxon>Millerieae</taxon>
        <taxon>Smallanthus</taxon>
    </lineage>
</organism>
<gene>
    <name evidence="1" type="ORF">L1987_80688</name>
</gene>
<accession>A0ACB8YNJ7</accession>
<name>A0ACB8YNJ7_9ASTR</name>
<evidence type="ECO:0000313" key="2">
    <source>
        <dbReference type="Proteomes" id="UP001056120"/>
    </source>
</evidence>
<evidence type="ECO:0000313" key="1">
    <source>
        <dbReference type="EMBL" id="KAI3686998.1"/>
    </source>
</evidence>
<proteinExistence type="predicted"/>
<dbReference type="EMBL" id="CM042044">
    <property type="protein sequence ID" value="KAI3686998.1"/>
    <property type="molecule type" value="Genomic_DNA"/>
</dbReference>
<protein>
    <submittedName>
        <fullName evidence="1">Uncharacterized protein</fullName>
    </submittedName>
</protein>